<protein>
    <recommendedName>
        <fullName evidence="4">DUF2569 domain-containing protein</fullName>
    </recommendedName>
</protein>
<comment type="caution">
    <text evidence="2">The sequence shown here is derived from an EMBL/GenBank/DDBJ whole genome shotgun (WGS) entry which is preliminary data.</text>
</comment>
<evidence type="ECO:0000313" key="3">
    <source>
        <dbReference type="Proteomes" id="UP000619534"/>
    </source>
</evidence>
<feature type="transmembrane region" description="Helical" evidence="1">
    <location>
        <begin position="103"/>
        <end position="123"/>
    </location>
</feature>
<keyword evidence="3" id="KW-1185">Reference proteome</keyword>
<gene>
    <name evidence="2" type="ORF">GCM10007216_07850</name>
</gene>
<accession>A0ABQ1NLA2</accession>
<evidence type="ECO:0000313" key="2">
    <source>
        <dbReference type="EMBL" id="GGC79788.1"/>
    </source>
</evidence>
<keyword evidence="1" id="KW-0472">Membrane</keyword>
<organism evidence="2 3">
    <name type="scientific">Thalassobacillus devorans</name>
    <dbReference type="NCBI Taxonomy" id="279813"/>
    <lineage>
        <taxon>Bacteria</taxon>
        <taxon>Bacillati</taxon>
        <taxon>Bacillota</taxon>
        <taxon>Bacilli</taxon>
        <taxon>Bacillales</taxon>
        <taxon>Bacillaceae</taxon>
        <taxon>Thalassobacillus</taxon>
    </lineage>
</organism>
<evidence type="ECO:0008006" key="4">
    <source>
        <dbReference type="Google" id="ProtNLM"/>
    </source>
</evidence>
<sequence length="141" mass="16514">MERGRDEMKDWFNWSIISKWLEFDLDTFAILGIDPTYIHFLLPFMLLAAGVWLFEPVTLWLMHANWKRLLTFIVISLAVTNLLISIQLYRVVKLNGSIAEEALAVQLLAVVVFGVCYTLYGILRQVFRFFRKSSKPAVKRW</sequence>
<evidence type="ECO:0000256" key="1">
    <source>
        <dbReference type="SAM" id="Phobius"/>
    </source>
</evidence>
<feature type="transmembrane region" description="Helical" evidence="1">
    <location>
        <begin position="69"/>
        <end position="91"/>
    </location>
</feature>
<dbReference type="Proteomes" id="UP000619534">
    <property type="component" value="Unassembled WGS sequence"/>
</dbReference>
<keyword evidence="1" id="KW-0812">Transmembrane</keyword>
<dbReference type="EMBL" id="BMCJ01000001">
    <property type="protein sequence ID" value="GGC79788.1"/>
    <property type="molecule type" value="Genomic_DNA"/>
</dbReference>
<reference evidence="3" key="1">
    <citation type="journal article" date="2019" name="Int. J. Syst. Evol. Microbiol.">
        <title>The Global Catalogue of Microorganisms (GCM) 10K type strain sequencing project: providing services to taxonomists for standard genome sequencing and annotation.</title>
        <authorList>
            <consortium name="The Broad Institute Genomics Platform"/>
            <consortium name="The Broad Institute Genome Sequencing Center for Infectious Disease"/>
            <person name="Wu L."/>
            <person name="Ma J."/>
        </authorList>
    </citation>
    <scope>NUCLEOTIDE SEQUENCE [LARGE SCALE GENOMIC DNA]</scope>
    <source>
        <strain evidence="3">CCM 7282</strain>
    </source>
</reference>
<feature type="transmembrane region" description="Helical" evidence="1">
    <location>
        <begin position="37"/>
        <end position="62"/>
    </location>
</feature>
<proteinExistence type="predicted"/>
<name>A0ABQ1NLA2_9BACI</name>
<keyword evidence="1" id="KW-1133">Transmembrane helix</keyword>